<dbReference type="CDD" id="cd07010">
    <property type="entry name" value="cupin_PMI_type_I_N_bac"/>
    <property type="match status" value="1"/>
</dbReference>
<evidence type="ECO:0000256" key="1">
    <source>
        <dbReference type="ARBA" id="ARBA00022723"/>
    </source>
</evidence>
<gene>
    <name evidence="3" type="ORF">S03H2_64149</name>
</gene>
<comment type="caution">
    <text evidence="3">The sequence shown here is derived from an EMBL/GenBank/DDBJ whole genome shotgun (WGS) entry which is preliminary data.</text>
</comment>
<evidence type="ECO:0000313" key="3">
    <source>
        <dbReference type="EMBL" id="GAH77031.1"/>
    </source>
</evidence>
<dbReference type="InterPro" id="IPR051804">
    <property type="entry name" value="Carb_Metab_Reg_Kinase/Isom"/>
</dbReference>
<dbReference type="GO" id="GO:0046872">
    <property type="term" value="F:metal ion binding"/>
    <property type="evidence" value="ECO:0007669"/>
    <property type="project" value="UniProtKB-KW"/>
</dbReference>
<dbReference type="PANTHER" id="PTHR42742:SF3">
    <property type="entry name" value="FRUCTOKINASE"/>
    <property type="match status" value="1"/>
</dbReference>
<sequence length="186" mass="19153">GVNPGVTPAKFREGIESDTVGQLIRRVDVAVGDFHYLPAGTVHALGAGVLVAEVQTPSDTTYRVTDWGRGREIHVDQSMQCIHFTPTDDAAPGAAGAAGNRLIDTPFFTVDRLTVAGPDTPVPVSAGRCTALMFVGGAGPISIDYGRGGALEARPGDTVLVPAALADVSVSAAAGCTFLRITLPEQ</sequence>
<reference evidence="3" key="1">
    <citation type="journal article" date="2014" name="Front. Microbiol.">
        <title>High frequency of phylogenetically diverse reductive dehalogenase-homologous genes in deep subseafloor sedimentary metagenomes.</title>
        <authorList>
            <person name="Kawai M."/>
            <person name="Futagami T."/>
            <person name="Toyoda A."/>
            <person name="Takaki Y."/>
            <person name="Nishi S."/>
            <person name="Hori S."/>
            <person name="Arai W."/>
            <person name="Tsubouchi T."/>
            <person name="Morono Y."/>
            <person name="Uchiyama I."/>
            <person name="Ito T."/>
            <person name="Fujiyama A."/>
            <person name="Inagaki F."/>
            <person name="Takami H."/>
        </authorList>
    </citation>
    <scope>NUCLEOTIDE SEQUENCE</scope>
    <source>
        <strain evidence="3">Expedition CK06-06</strain>
    </source>
</reference>
<dbReference type="InterPro" id="IPR014710">
    <property type="entry name" value="RmlC-like_jellyroll"/>
</dbReference>
<proteinExistence type="predicted"/>
<dbReference type="EMBL" id="BARU01041638">
    <property type="protein sequence ID" value="GAH77031.1"/>
    <property type="molecule type" value="Genomic_DNA"/>
</dbReference>
<feature type="non-terminal residue" evidence="3">
    <location>
        <position position="1"/>
    </location>
</feature>
<keyword evidence="1" id="KW-0479">Metal-binding</keyword>
<protein>
    <recommendedName>
        <fullName evidence="4">Mannose-6-phosphate isomerase</fullName>
    </recommendedName>
</protein>
<name>X1I3S1_9ZZZZ</name>
<dbReference type="InterPro" id="IPR011051">
    <property type="entry name" value="RmlC_Cupin_sf"/>
</dbReference>
<evidence type="ECO:0008006" key="4">
    <source>
        <dbReference type="Google" id="ProtNLM"/>
    </source>
</evidence>
<evidence type="ECO:0000256" key="2">
    <source>
        <dbReference type="ARBA" id="ARBA00022833"/>
    </source>
</evidence>
<keyword evidence="2" id="KW-0862">Zinc</keyword>
<dbReference type="SUPFAM" id="SSF51182">
    <property type="entry name" value="RmlC-like cupins"/>
    <property type="match status" value="1"/>
</dbReference>
<dbReference type="AlphaFoldDB" id="X1I3S1"/>
<organism evidence="3">
    <name type="scientific">marine sediment metagenome</name>
    <dbReference type="NCBI Taxonomy" id="412755"/>
    <lineage>
        <taxon>unclassified sequences</taxon>
        <taxon>metagenomes</taxon>
        <taxon>ecological metagenomes</taxon>
    </lineage>
</organism>
<dbReference type="Gene3D" id="2.60.120.10">
    <property type="entry name" value="Jelly Rolls"/>
    <property type="match status" value="2"/>
</dbReference>
<dbReference type="PANTHER" id="PTHR42742">
    <property type="entry name" value="TRANSCRIPTIONAL REPRESSOR MPRA"/>
    <property type="match status" value="1"/>
</dbReference>
<accession>X1I3S1</accession>